<dbReference type="RefSeq" id="WP_096366494.1">
    <property type="nucleotide sequence ID" value="NZ_AP018052.1"/>
</dbReference>
<dbReference type="PANTHER" id="PTHR11629:SF63">
    <property type="entry name" value="V-TYPE PROTON ATPASE SUBUNIT A"/>
    <property type="match status" value="1"/>
</dbReference>
<dbReference type="InterPro" id="IPR002490">
    <property type="entry name" value="V-ATPase_116kDa_su"/>
</dbReference>
<protein>
    <submittedName>
        <fullName evidence="10">Archaeal/vacuolar-type H+-ATPase subunit I</fullName>
    </submittedName>
</protein>
<keyword evidence="4 9" id="KW-0812">Transmembrane</keyword>
<dbReference type="AlphaFoldDB" id="A0A1Z4VRY7"/>
<dbReference type="KEGG" id="ttc:FOKN1_2017"/>
<dbReference type="Proteomes" id="UP000218765">
    <property type="component" value="Chromosome"/>
</dbReference>
<dbReference type="OrthoDB" id="9803814at2"/>
<keyword evidence="7 9" id="KW-0472">Membrane</keyword>
<organism evidence="10 11">
    <name type="scientific">Thiohalobacter thiocyanaticus</name>
    <dbReference type="NCBI Taxonomy" id="585455"/>
    <lineage>
        <taxon>Bacteria</taxon>
        <taxon>Pseudomonadati</taxon>
        <taxon>Pseudomonadota</taxon>
        <taxon>Gammaproteobacteria</taxon>
        <taxon>Thiohalobacterales</taxon>
        <taxon>Thiohalobacteraceae</taxon>
        <taxon>Thiohalobacter</taxon>
    </lineage>
</organism>
<evidence type="ECO:0000256" key="8">
    <source>
        <dbReference type="SAM" id="Coils"/>
    </source>
</evidence>
<feature type="transmembrane region" description="Helical" evidence="9">
    <location>
        <begin position="382"/>
        <end position="402"/>
    </location>
</feature>
<evidence type="ECO:0000256" key="5">
    <source>
        <dbReference type="ARBA" id="ARBA00022989"/>
    </source>
</evidence>
<comment type="similarity">
    <text evidence="2">Belongs to the V-ATPase 116 kDa subunit family.</text>
</comment>
<evidence type="ECO:0000313" key="11">
    <source>
        <dbReference type="Proteomes" id="UP000218765"/>
    </source>
</evidence>
<keyword evidence="6" id="KW-0406">Ion transport</keyword>
<feature type="transmembrane region" description="Helical" evidence="9">
    <location>
        <begin position="546"/>
        <end position="571"/>
    </location>
</feature>
<proteinExistence type="inferred from homology"/>
<evidence type="ECO:0000256" key="7">
    <source>
        <dbReference type="ARBA" id="ARBA00023136"/>
    </source>
</evidence>
<keyword evidence="3" id="KW-0813">Transport</keyword>
<feature type="transmembrane region" description="Helical" evidence="9">
    <location>
        <begin position="422"/>
        <end position="444"/>
    </location>
</feature>
<dbReference type="GO" id="GO:0051117">
    <property type="term" value="F:ATPase binding"/>
    <property type="evidence" value="ECO:0007669"/>
    <property type="project" value="TreeGrafter"/>
</dbReference>
<dbReference type="GO" id="GO:0033179">
    <property type="term" value="C:proton-transporting V-type ATPase, V0 domain"/>
    <property type="evidence" value="ECO:0007669"/>
    <property type="project" value="InterPro"/>
</dbReference>
<keyword evidence="8" id="KW-0175">Coiled coil</keyword>
<evidence type="ECO:0000256" key="3">
    <source>
        <dbReference type="ARBA" id="ARBA00022448"/>
    </source>
</evidence>
<comment type="subcellular location">
    <subcellularLocation>
        <location evidence="1">Membrane</location>
        <topology evidence="1">Multi-pass membrane protein</topology>
    </subcellularLocation>
</comment>
<evidence type="ECO:0000256" key="1">
    <source>
        <dbReference type="ARBA" id="ARBA00004141"/>
    </source>
</evidence>
<feature type="transmembrane region" description="Helical" evidence="9">
    <location>
        <begin position="456"/>
        <end position="475"/>
    </location>
</feature>
<evidence type="ECO:0000256" key="9">
    <source>
        <dbReference type="SAM" id="Phobius"/>
    </source>
</evidence>
<dbReference type="GO" id="GO:0007035">
    <property type="term" value="P:vacuolar acidification"/>
    <property type="evidence" value="ECO:0007669"/>
    <property type="project" value="TreeGrafter"/>
</dbReference>
<dbReference type="GO" id="GO:0046961">
    <property type="term" value="F:proton-transporting ATPase activity, rotational mechanism"/>
    <property type="evidence" value="ECO:0007669"/>
    <property type="project" value="InterPro"/>
</dbReference>
<dbReference type="GO" id="GO:0016471">
    <property type="term" value="C:vacuolar proton-transporting V-type ATPase complex"/>
    <property type="evidence" value="ECO:0007669"/>
    <property type="project" value="TreeGrafter"/>
</dbReference>
<evidence type="ECO:0000256" key="6">
    <source>
        <dbReference type="ARBA" id="ARBA00023065"/>
    </source>
</evidence>
<keyword evidence="5 9" id="KW-1133">Transmembrane helix</keyword>
<keyword evidence="11" id="KW-1185">Reference proteome</keyword>
<accession>A0A1Z4VRY7</accession>
<sequence length="614" mass="67879">MRPVPAHWFEALVARDDMTHAMEQLARTGLIQLEPGVPARAEASLRDLQGLYQQYHELRQRDGGYWPDSDIRPGTHHGRPATTYARALEQLRSWREDNDRLIHTLEVRLREQTRYRHLLVWLKHLEGAATLDQTFDLGALHRIGPWLDYRLVLCPPECDVDFNSDDLLLLNAPVEPDLYRLVIGGRERMAQLDNQLLQTEVMQLSLPDWLSGRPPQAIAALEHRLDQTQQELRRLQAALEASHASAGLHTALGDIARLNWFMQHIEYHLESDHLAWVHGWTIAGSAGKLQQALADEGARGLVHFTPPPEGMEPPLTLRHTGWNRAFELFPRLLGMPGRDEFDPTALLAWVVPLLFGYMFGDVGQGLVILLAGVLLRRRVPQLTILIPAGISAMIFGLLYGSVFSIEGLIPALWLHPMQHPLLLLGIPLAGGALLLLIGLVLAGLQANWAGQRRRWWLGQAPVILLYLGLLLLFIAPPLAQVLLLGGLAAYLAGHARLAPARPLRAALLALAELVESLFQLIINTLSFARVGAFALAHAALSQAVMALMGITGSVIGTALVFLLGNLLILVLEGLVVSIQTTRLVLFEFFIRFLRSTGRGFVPLPAPGYGNAPAG</sequence>
<evidence type="ECO:0000313" key="10">
    <source>
        <dbReference type="EMBL" id="BAZ94397.1"/>
    </source>
</evidence>
<feature type="coiled-coil region" evidence="8">
    <location>
        <begin position="218"/>
        <end position="245"/>
    </location>
</feature>
<name>A0A1Z4VRY7_9GAMM</name>
<evidence type="ECO:0000256" key="2">
    <source>
        <dbReference type="ARBA" id="ARBA00009904"/>
    </source>
</evidence>
<evidence type="ECO:0000256" key="4">
    <source>
        <dbReference type="ARBA" id="ARBA00022692"/>
    </source>
</evidence>
<feature type="transmembrane region" description="Helical" evidence="9">
    <location>
        <begin position="346"/>
        <end position="375"/>
    </location>
</feature>
<gene>
    <name evidence="10" type="ORF">FOKN1_2017</name>
</gene>
<dbReference type="EMBL" id="AP018052">
    <property type="protein sequence ID" value="BAZ94397.1"/>
    <property type="molecule type" value="Genomic_DNA"/>
</dbReference>
<dbReference type="PANTHER" id="PTHR11629">
    <property type="entry name" value="VACUOLAR PROTON ATPASES"/>
    <property type="match status" value="1"/>
</dbReference>
<reference evidence="10 11" key="1">
    <citation type="submission" date="2017-05" db="EMBL/GenBank/DDBJ databases">
        <title>Thiocyanate degradation by Thiohalobacter thiocyanaticus FOKN1.</title>
        <authorList>
            <person name="Oshiki M."/>
            <person name="Fukushima T."/>
            <person name="Kawano S."/>
            <person name="Nakagawa J."/>
        </authorList>
    </citation>
    <scope>NUCLEOTIDE SEQUENCE [LARGE SCALE GENOMIC DNA]</scope>
    <source>
        <strain evidence="10 11">FOKN1</strain>
    </source>
</reference>